<keyword evidence="2" id="KW-1185">Reference proteome</keyword>
<dbReference type="EMBL" id="QQNH01000008">
    <property type="protein sequence ID" value="RDE09171.1"/>
    <property type="molecule type" value="Genomic_DNA"/>
</dbReference>
<accession>A0A369WAS1</accession>
<proteinExistence type="predicted"/>
<name>A0A369WAS1_9HYPH</name>
<evidence type="ECO:0008006" key="3">
    <source>
        <dbReference type="Google" id="ProtNLM"/>
    </source>
</evidence>
<gene>
    <name evidence="1" type="ORF">DVH29_08245</name>
</gene>
<evidence type="ECO:0000313" key="2">
    <source>
        <dbReference type="Proteomes" id="UP000253759"/>
    </source>
</evidence>
<protein>
    <recommendedName>
        <fullName evidence="3">Type I secretion protein</fullName>
    </recommendedName>
</protein>
<dbReference type="AlphaFoldDB" id="A0A369WAS1"/>
<dbReference type="Proteomes" id="UP000253759">
    <property type="component" value="Unassembled WGS sequence"/>
</dbReference>
<sequence>MFTPIDQIIDAISHFIGELRIALEDLRARISHDEGPGIAYGQPPLSLDPDATAAVKGKDIAPDDLDRSDYILSTGGNSVAAIAEIELHVPQIHIAPALPSSREDWMHRDWNPPHIPSYTIPPPGDFVAVIQQHSFLFDQDVVVVGTPGFAIEPPDQPVLELRALELEAREAAGSFSALDVVFSPSELSQFTVDTHDAVAGAGSVATASGGTLSGSWMNEEKLEDDDPELDDYLPEHLAKEGDASDIVKAPPSEVGQSDEIVIDASQTDTTMVIVTGQNLLVNEATLASAGVVATTIGLAGDYYCVDVVVQVNAIAVCADIDGGLPSGFTLSSAEDVLVNLAAFKTVTYDTAGKAAEANPGQMPDTWAVTTVDSDLISFNWLTQYNFMADGDSLTLTATGTTTTIGTGGNLTINSTGITYMGMSYDLLLIGGNLYDINYITQLNVLYDHDKISYQGEMPDNGGSIETGGNLLWNQAQIARIGTSDWESGVPDHYTDAMTRLDNGNMAMPRAFAEDPDFEGYSTLKVLYIKGDVYDINYVEQVNVAGDPDKVVLYAEETFKKAVDWSVQTGENVLINAASIVDYQSMGDTAYLGGTQYSQAMLIQAEIIHTGTEAPVQVVSEAVAFIADDFDADIMPDADVLGLAAIASQVPEGLDAVLA</sequence>
<comment type="caution">
    <text evidence="1">The sequence shown here is derived from an EMBL/GenBank/DDBJ whole genome shotgun (WGS) entry which is preliminary data.</text>
</comment>
<evidence type="ECO:0000313" key="1">
    <source>
        <dbReference type="EMBL" id="RDE09171.1"/>
    </source>
</evidence>
<organism evidence="1 2">
    <name type="scientific">Pelagibacterium lacus</name>
    <dbReference type="NCBI Taxonomy" id="2282655"/>
    <lineage>
        <taxon>Bacteria</taxon>
        <taxon>Pseudomonadati</taxon>
        <taxon>Pseudomonadota</taxon>
        <taxon>Alphaproteobacteria</taxon>
        <taxon>Hyphomicrobiales</taxon>
        <taxon>Devosiaceae</taxon>
        <taxon>Pelagibacterium</taxon>
    </lineage>
</organism>
<reference evidence="2" key="1">
    <citation type="submission" date="2018-07" db="EMBL/GenBank/DDBJ databases">
        <authorList>
            <person name="Liu B.-T."/>
            <person name="Du Z."/>
        </authorList>
    </citation>
    <scope>NUCLEOTIDE SEQUENCE [LARGE SCALE GENOMIC DNA]</scope>
    <source>
        <strain evidence="2">XYN52</strain>
    </source>
</reference>